<dbReference type="GO" id="GO:0004803">
    <property type="term" value="F:transposase activity"/>
    <property type="evidence" value="ECO:0007669"/>
    <property type="project" value="TreeGrafter"/>
</dbReference>
<name>A0A1N7S2L9_9BURK</name>
<protein>
    <recommendedName>
        <fullName evidence="3">Transposase</fullName>
    </recommendedName>
</protein>
<dbReference type="EMBL" id="CYGY02000030">
    <property type="protein sequence ID" value="SIT41644.1"/>
    <property type="molecule type" value="Genomic_DNA"/>
</dbReference>
<dbReference type="InterPro" id="IPR051917">
    <property type="entry name" value="Transposase-Integrase"/>
</dbReference>
<dbReference type="Proteomes" id="UP000195569">
    <property type="component" value="Unassembled WGS sequence"/>
</dbReference>
<comment type="caution">
    <text evidence="1">The sequence shown here is derived from an EMBL/GenBank/DDBJ whole genome shotgun (WGS) entry which is preliminary data.</text>
</comment>
<evidence type="ECO:0008006" key="3">
    <source>
        <dbReference type="Google" id="ProtNLM"/>
    </source>
</evidence>
<dbReference type="GO" id="GO:0032196">
    <property type="term" value="P:transposition"/>
    <property type="evidence" value="ECO:0007669"/>
    <property type="project" value="TreeGrafter"/>
</dbReference>
<dbReference type="PANTHER" id="PTHR10948">
    <property type="entry name" value="TRANSPOSASE"/>
    <property type="match status" value="1"/>
</dbReference>
<proteinExistence type="predicted"/>
<evidence type="ECO:0000313" key="2">
    <source>
        <dbReference type="Proteomes" id="UP000195569"/>
    </source>
</evidence>
<evidence type="ECO:0000313" key="1">
    <source>
        <dbReference type="EMBL" id="SIT41644.1"/>
    </source>
</evidence>
<accession>A0A1N7S2L9</accession>
<sequence>MVTGLISRQAHRGKEMADHKRLTVATDIKVYFCDPQHPWQCGANENTEGS</sequence>
<keyword evidence="2" id="KW-1185">Reference proteome</keyword>
<dbReference type="PANTHER" id="PTHR10948:SF23">
    <property type="entry name" value="TRANSPOSASE INSI FOR INSERTION SEQUENCE ELEMENT IS30A-RELATED"/>
    <property type="match status" value="1"/>
</dbReference>
<gene>
    <name evidence="1" type="ORF">BN2476_300108</name>
</gene>
<reference evidence="1" key="1">
    <citation type="submission" date="2016-12" db="EMBL/GenBank/DDBJ databases">
        <authorList>
            <person name="Moulin L."/>
        </authorList>
    </citation>
    <scope>NUCLEOTIDE SEQUENCE [LARGE SCALE GENOMIC DNA]</scope>
    <source>
        <strain evidence="1">STM 7183</strain>
    </source>
</reference>
<dbReference type="AlphaFoldDB" id="A0A1N7S2L9"/>
<dbReference type="GO" id="GO:0005829">
    <property type="term" value="C:cytosol"/>
    <property type="evidence" value="ECO:0007669"/>
    <property type="project" value="TreeGrafter"/>
</dbReference>
<organism evidence="1 2">
    <name type="scientific">Paraburkholderia piptadeniae</name>
    <dbReference type="NCBI Taxonomy" id="1701573"/>
    <lineage>
        <taxon>Bacteria</taxon>
        <taxon>Pseudomonadati</taxon>
        <taxon>Pseudomonadota</taxon>
        <taxon>Betaproteobacteria</taxon>
        <taxon>Burkholderiales</taxon>
        <taxon>Burkholderiaceae</taxon>
        <taxon>Paraburkholderia</taxon>
    </lineage>
</organism>